<protein>
    <submittedName>
        <fullName evidence="1">Spore coat associated protein CotJA</fullName>
    </submittedName>
</protein>
<dbReference type="Proteomes" id="UP000539052">
    <property type="component" value="Unassembled WGS sequence"/>
</dbReference>
<dbReference type="Pfam" id="PF11007">
    <property type="entry name" value="CotJA"/>
    <property type="match status" value="1"/>
</dbReference>
<name>A0ABX1VX92_9FIRM</name>
<keyword evidence="2" id="KW-1185">Reference proteome</keyword>
<comment type="caution">
    <text evidence="1">The sequence shown here is derived from an EMBL/GenBank/DDBJ whole genome shotgun (WGS) entry which is preliminary data.</text>
</comment>
<gene>
    <name evidence="1" type="ORF">G9470_25040</name>
</gene>
<dbReference type="EMBL" id="JAAOXG010000079">
    <property type="protein sequence ID" value="NNJ33027.1"/>
    <property type="molecule type" value="Genomic_DNA"/>
</dbReference>
<sequence>MKCPEMPPKPAKCPSKGVSPAVTKCPEMPQCPIMYPDMPPCRMKPSMPPMGVAPGKCTGAKPADCSGAENIDRYPVAMAYVPWQRWQELYSVDTAIEMGTIFPDLFKPFLMGGCK</sequence>
<proteinExistence type="predicted"/>
<accession>A0ABX1VX92</accession>
<evidence type="ECO:0000313" key="1">
    <source>
        <dbReference type="EMBL" id="NNJ33027.1"/>
    </source>
</evidence>
<dbReference type="InterPro" id="IPR020256">
    <property type="entry name" value="Spore_coat_CotJA"/>
</dbReference>
<organism evidence="1 2">
    <name type="scientific">Lacrimispora defluvii</name>
    <dbReference type="NCBI Taxonomy" id="2719233"/>
    <lineage>
        <taxon>Bacteria</taxon>
        <taxon>Bacillati</taxon>
        <taxon>Bacillota</taxon>
        <taxon>Clostridia</taxon>
        <taxon>Lachnospirales</taxon>
        <taxon>Lachnospiraceae</taxon>
        <taxon>Lacrimispora</taxon>
    </lineage>
</organism>
<reference evidence="1 2" key="1">
    <citation type="submission" date="2020-03" db="EMBL/GenBank/DDBJ databases">
        <title>Genome Sequence of industrial isolate, B5A.</title>
        <authorList>
            <person name="Sharma S."/>
            <person name="Patil P.B."/>
            <person name="Korpole S."/>
        </authorList>
    </citation>
    <scope>NUCLEOTIDE SEQUENCE [LARGE SCALE GENOMIC DNA]</scope>
    <source>
        <strain evidence="1 2">PI-S10-B5A</strain>
    </source>
</reference>
<evidence type="ECO:0000313" key="2">
    <source>
        <dbReference type="Proteomes" id="UP000539052"/>
    </source>
</evidence>